<accession>A0AAJ4UV12</accession>
<sequence length="94" mass="9817">MVGVTPGYSRPSGYGDLRVEWSPTGDVEHPDGSTTDAAHVAATALVNCSTGIGPATVAMDSQPDLTQEEADAVREEFDRLVETPEDVDTGLVSP</sequence>
<evidence type="ECO:0000313" key="3">
    <source>
        <dbReference type="Proteomes" id="UP000270581"/>
    </source>
</evidence>
<feature type="region of interest" description="Disordered" evidence="1">
    <location>
        <begin position="1"/>
        <end position="34"/>
    </location>
</feature>
<protein>
    <submittedName>
        <fullName evidence="2">Uncharacterized protein</fullName>
    </submittedName>
</protein>
<reference evidence="2 3" key="1">
    <citation type="submission" date="2018-11" db="EMBL/GenBank/DDBJ databases">
        <title>Genome sequences of Natronomonas sp. CBA1133.</title>
        <authorList>
            <person name="Roh S.W."/>
            <person name="Cha I.-T."/>
        </authorList>
    </citation>
    <scope>NUCLEOTIDE SEQUENCE [LARGE SCALE GENOMIC DNA]</scope>
    <source>
        <strain evidence="2 3">CBA1133</strain>
    </source>
</reference>
<organism evidence="2 3">
    <name type="scientific">Halosegnis longus</name>
    <dbReference type="NCBI Taxonomy" id="2216012"/>
    <lineage>
        <taxon>Archaea</taxon>
        <taxon>Methanobacteriati</taxon>
        <taxon>Methanobacteriota</taxon>
        <taxon>Stenosarchaea group</taxon>
        <taxon>Halobacteria</taxon>
        <taxon>Halobacteriales</taxon>
        <taxon>Natronomonadaceae</taxon>
        <taxon>Halosegnis</taxon>
    </lineage>
</organism>
<gene>
    <name evidence="2" type="ORF">Nmn1133_01385</name>
</gene>
<comment type="caution">
    <text evidence="2">The sequence shown here is derived from an EMBL/GenBank/DDBJ whole genome shotgun (WGS) entry which is preliminary data.</text>
</comment>
<dbReference type="AlphaFoldDB" id="A0AAJ4UV12"/>
<dbReference type="Proteomes" id="UP000270581">
    <property type="component" value="Unassembled WGS sequence"/>
</dbReference>
<dbReference type="EMBL" id="RJJC01000001">
    <property type="protein sequence ID" value="RNJ25475.1"/>
    <property type="molecule type" value="Genomic_DNA"/>
</dbReference>
<keyword evidence="3" id="KW-1185">Reference proteome</keyword>
<name>A0AAJ4UV12_9EURY</name>
<evidence type="ECO:0000313" key="2">
    <source>
        <dbReference type="EMBL" id="RNJ25475.1"/>
    </source>
</evidence>
<proteinExistence type="predicted"/>
<evidence type="ECO:0000256" key="1">
    <source>
        <dbReference type="SAM" id="MobiDB-lite"/>
    </source>
</evidence>